<proteinExistence type="predicted"/>
<accession>A0A0D2A3Q0</accession>
<evidence type="ECO:0000313" key="5">
    <source>
        <dbReference type="Proteomes" id="UP000054302"/>
    </source>
</evidence>
<dbReference type="PANTHER" id="PTHR15696">
    <property type="entry name" value="SMG-7 SUPPRESSOR WITH MORPHOLOGICAL EFFECT ON GENITALIA PROTEIN 7"/>
    <property type="match status" value="1"/>
</dbReference>
<feature type="region of interest" description="Disordered" evidence="1">
    <location>
        <begin position="39"/>
        <end position="71"/>
    </location>
</feature>
<feature type="domain" description="DNA/RNA-binding" evidence="3">
    <location>
        <begin position="257"/>
        <end position="316"/>
    </location>
</feature>
<feature type="transmembrane region" description="Helical" evidence="2">
    <location>
        <begin position="609"/>
        <end position="628"/>
    </location>
</feature>
<name>A0A0D2A3Q0_EXOME</name>
<evidence type="ECO:0000256" key="1">
    <source>
        <dbReference type="SAM" id="MobiDB-lite"/>
    </source>
</evidence>
<reference evidence="4 5" key="1">
    <citation type="submission" date="2015-01" db="EMBL/GenBank/DDBJ databases">
        <title>The Genome Sequence of Exophiala mesophila CBS40295.</title>
        <authorList>
            <consortium name="The Broad Institute Genomics Platform"/>
            <person name="Cuomo C."/>
            <person name="de Hoog S."/>
            <person name="Gorbushina A."/>
            <person name="Stielow B."/>
            <person name="Teixiera M."/>
            <person name="Abouelleil A."/>
            <person name="Chapman S.B."/>
            <person name="Priest M."/>
            <person name="Young S.K."/>
            <person name="Wortman J."/>
            <person name="Nusbaum C."/>
            <person name="Birren B."/>
        </authorList>
    </citation>
    <scope>NUCLEOTIDE SEQUENCE [LARGE SCALE GENOMIC DNA]</scope>
    <source>
        <strain evidence="4 5">CBS 40295</strain>
    </source>
</reference>
<dbReference type="FunFam" id="1.25.40.10:FF:000202">
    <property type="entry name" value="Unplaced genomic scaffold supercont1.7, whole genome shotgun sequence"/>
    <property type="match status" value="1"/>
</dbReference>
<dbReference type="GO" id="GO:0042162">
    <property type="term" value="F:telomeric DNA binding"/>
    <property type="evidence" value="ECO:0007669"/>
    <property type="project" value="TreeGrafter"/>
</dbReference>
<dbReference type="InterPro" id="IPR011990">
    <property type="entry name" value="TPR-like_helical_dom_sf"/>
</dbReference>
<dbReference type="Gene3D" id="1.25.40.10">
    <property type="entry name" value="Tetratricopeptide repeat domain"/>
    <property type="match status" value="1"/>
</dbReference>
<keyword evidence="2" id="KW-0472">Membrane</keyword>
<dbReference type="AlphaFoldDB" id="A0A0D2A3Q0"/>
<dbReference type="HOGENOM" id="CLU_397956_0_0_1"/>
<evidence type="ECO:0000313" key="4">
    <source>
        <dbReference type="EMBL" id="KIV93618.1"/>
    </source>
</evidence>
<dbReference type="InterPro" id="IPR018834">
    <property type="entry name" value="DNA/RNA-bd_Est1-type"/>
</dbReference>
<dbReference type="STRING" id="212818.A0A0D2A3Q0"/>
<sequence>MFLDSDARPTSQEQHIHEFKGTYAELVMAEKRSVEIYQAQSQQTYRSSPPKSSPKVQHCQHGALGTTQGPHRDLYDPKWSHQETKMFPQPDTRPISQEQLINEVKGIYAGLVMVEKKCVEICQSQSQQTNKLTDEQWQALIALHRTLLHEHHDFFLASQHPTATPALRRLPQKYAMPARMWRHGIHGFLELLRHRLPHSLEHMLSFVYLAYQMMGLLMESVPAFHETWIECLGDLARYRMAIEETDMRDREIWSNVARTWYNRAADRSPDTGRIQHHLAVLARPNVVSQLFYYSKALVCATPFVDTRESIERLFSPLLDQPNEVTTRNILPFLREAQENLDRQNFVGGQWPEDFLVRGLLWALYYYPPDLFEGQKVDENESMLEHPSHHALFTHHAYHDPKRRPFAAGSSPTTLIESTTENANQFQALSPWTNTARRFQNVVNKSIRAVLEGPELSVLQRLLATTSTFKLLSPVLAQEPPDSSPTLAEHSSEIPQESHHWGYVAVGFGKFLVLNFGPPIVLCILLRIIQNIAFRWSNRTAWRKSDQLKNRFDHTEYCALVSAALYLAAARLPDPWKVCLVVDAGWYQKQHWDAHLAAQRQIRTGNVAEYLVCLFSSFLLAGAVCWVAGPYGGGLVDFVSLIPISSLAVVKLITSGIIPALTGNTGLPGSWGHHLPLPAVTQPPRVRRLTDRN</sequence>
<dbReference type="GO" id="GO:0070034">
    <property type="term" value="F:telomerase RNA binding"/>
    <property type="evidence" value="ECO:0007669"/>
    <property type="project" value="TreeGrafter"/>
</dbReference>
<feature type="compositionally biased region" description="Polar residues" evidence="1">
    <location>
        <begin position="39"/>
        <end position="50"/>
    </location>
</feature>
<dbReference type="SUPFAM" id="SSF48452">
    <property type="entry name" value="TPR-like"/>
    <property type="match status" value="1"/>
</dbReference>
<gene>
    <name evidence="4" type="ORF">PV10_04819</name>
</gene>
<evidence type="ECO:0000259" key="3">
    <source>
        <dbReference type="Pfam" id="PF10373"/>
    </source>
</evidence>
<feature type="transmembrane region" description="Helical" evidence="2">
    <location>
        <begin position="640"/>
        <end position="660"/>
    </location>
</feature>
<dbReference type="Proteomes" id="UP000054302">
    <property type="component" value="Unassembled WGS sequence"/>
</dbReference>
<dbReference type="PANTHER" id="PTHR15696:SF0">
    <property type="entry name" value="TELOMERASE-BINDING PROTEIN EST1A"/>
    <property type="match status" value="1"/>
</dbReference>
<dbReference type="EMBL" id="KN847522">
    <property type="protein sequence ID" value="KIV93618.1"/>
    <property type="molecule type" value="Genomic_DNA"/>
</dbReference>
<keyword evidence="2" id="KW-0812">Transmembrane</keyword>
<dbReference type="RefSeq" id="XP_016225192.1">
    <property type="nucleotide sequence ID" value="XM_016369404.1"/>
</dbReference>
<dbReference type="GO" id="GO:0005697">
    <property type="term" value="C:telomerase holoenzyme complex"/>
    <property type="evidence" value="ECO:0007669"/>
    <property type="project" value="TreeGrafter"/>
</dbReference>
<dbReference type="InterPro" id="IPR045153">
    <property type="entry name" value="Est1/Ebs1-like"/>
</dbReference>
<dbReference type="GO" id="GO:0000184">
    <property type="term" value="P:nuclear-transcribed mRNA catabolic process, nonsense-mediated decay"/>
    <property type="evidence" value="ECO:0007669"/>
    <property type="project" value="TreeGrafter"/>
</dbReference>
<dbReference type="Pfam" id="PF10373">
    <property type="entry name" value="EST1_DNA_bind"/>
    <property type="match status" value="1"/>
</dbReference>
<feature type="transmembrane region" description="Helical" evidence="2">
    <location>
        <begin position="500"/>
        <end position="528"/>
    </location>
</feature>
<keyword evidence="5" id="KW-1185">Reference proteome</keyword>
<keyword evidence="2" id="KW-1133">Transmembrane helix</keyword>
<dbReference type="GeneID" id="27322664"/>
<dbReference type="VEuPathDB" id="FungiDB:PV10_04819"/>
<evidence type="ECO:0000256" key="2">
    <source>
        <dbReference type="SAM" id="Phobius"/>
    </source>
</evidence>
<organism evidence="4 5">
    <name type="scientific">Exophiala mesophila</name>
    <name type="common">Black yeast-like fungus</name>
    <dbReference type="NCBI Taxonomy" id="212818"/>
    <lineage>
        <taxon>Eukaryota</taxon>
        <taxon>Fungi</taxon>
        <taxon>Dikarya</taxon>
        <taxon>Ascomycota</taxon>
        <taxon>Pezizomycotina</taxon>
        <taxon>Eurotiomycetes</taxon>
        <taxon>Chaetothyriomycetidae</taxon>
        <taxon>Chaetothyriales</taxon>
        <taxon>Herpotrichiellaceae</taxon>
        <taxon>Exophiala</taxon>
    </lineage>
</organism>
<dbReference type="OrthoDB" id="4152838at2759"/>
<protein>
    <recommendedName>
        <fullName evidence="3">DNA/RNA-binding domain-containing protein</fullName>
    </recommendedName>
</protein>